<sequence length="399" mass="45088">MQLSAVAMYLRLISMLGLLDPFDVSYSLIKMHTRGKYLAIYLPWQAANYLDIKGLLNLTRQTFTDMVKGKMPEEVCKVKIQKKSSTSSTPALTTTMSSKLKDMEAGFKIYLAKKQETAMEMLTGFTVNGEECRKLGRRPEQPPLRIVNYPELFERAWGWDLILPYFPVQPWCLYMTYLQEYYKRNSPEVLAHQLEANAATGPDHNGDDGNDLTTLFNSCIILEDQLLNMLSCSDKKHNVDEISLKDKLTNSAHQTTIVEYAGFTTTSVALKCVMAETCLLFELLKTNTGMIREVNLCSMIRKTAFGFMAYKGPRCVEAAATMMAITKEAKLMRKLLENKSEKISGPFSWSAFIRDRTCSAMLRIWRECSAVKESTGGNTASKSISDESSDKNPSEKETR</sequence>
<dbReference type="GO" id="GO:0006511">
    <property type="term" value="P:ubiquitin-dependent protein catabolic process"/>
    <property type="evidence" value="ECO:0007669"/>
    <property type="project" value="InterPro"/>
</dbReference>
<protein>
    <submittedName>
        <fullName evidence="4">Uncharacterized protein</fullName>
    </submittedName>
</protein>
<dbReference type="Gene3D" id="3.30.710.10">
    <property type="entry name" value="Potassium Channel Kv1.1, Chain A"/>
    <property type="match status" value="1"/>
</dbReference>
<proteinExistence type="predicted"/>
<keyword evidence="3" id="KW-0732">Signal</keyword>
<keyword evidence="5" id="KW-1185">Reference proteome</keyword>
<evidence type="ECO:0000313" key="5">
    <source>
        <dbReference type="Proteomes" id="UP000823388"/>
    </source>
</evidence>
<feature type="compositionally biased region" description="Basic and acidic residues" evidence="2">
    <location>
        <begin position="384"/>
        <end position="399"/>
    </location>
</feature>
<dbReference type="SUPFAM" id="SSF81382">
    <property type="entry name" value="Skp1 dimerisation domain-like"/>
    <property type="match status" value="1"/>
</dbReference>
<name>A0A8T0XGI6_PANVG</name>
<dbReference type="EMBL" id="CM029037">
    <property type="protein sequence ID" value="KAG2657978.1"/>
    <property type="molecule type" value="Genomic_DNA"/>
</dbReference>
<evidence type="ECO:0000313" key="4">
    <source>
        <dbReference type="EMBL" id="KAG2657978.1"/>
    </source>
</evidence>
<evidence type="ECO:0000256" key="3">
    <source>
        <dbReference type="SAM" id="SignalP"/>
    </source>
</evidence>
<feature type="signal peptide" evidence="3">
    <location>
        <begin position="1"/>
        <end position="21"/>
    </location>
</feature>
<comment type="caution">
    <text evidence="4">The sequence shown here is derived from an EMBL/GenBank/DDBJ whole genome shotgun (WGS) entry which is preliminary data.</text>
</comment>
<feature type="region of interest" description="Disordered" evidence="2">
    <location>
        <begin position="372"/>
        <end position="399"/>
    </location>
</feature>
<feature type="chain" id="PRO_5035912812" evidence="3">
    <location>
        <begin position="22"/>
        <end position="399"/>
    </location>
</feature>
<comment type="pathway">
    <text evidence="1">Protein modification; protein ubiquitination.</text>
</comment>
<dbReference type="Proteomes" id="UP000823388">
    <property type="component" value="Chromosome 1K"/>
</dbReference>
<evidence type="ECO:0000256" key="2">
    <source>
        <dbReference type="SAM" id="MobiDB-lite"/>
    </source>
</evidence>
<dbReference type="InterPro" id="IPR011333">
    <property type="entry name" value="SKP1/BTB/POZ_sf"/>
</dbReference>
<dbReference type="InterPro" id="IPR036296">
    <property type="entry name" value="SKP1-like_dim_sf"/>
</dbReference>
<gene>
    <name evidence="4" type="ORF">PVAP13_1KG272500</name>
</gene>
<evidence type="ECO:0000256" key="1">
    <source>
        <dbReference type="ARBA" id="ARBA00004906"/>
    </source>
</evidence>
<accession>A0A8T0XGI6</accession>
<dbReference type="AlphaFoldDB" id="A0A8T0XGI6"/>
<organism evidence="4 5">
    <name type="scientific">Panicum virgatum</name>
    <name type="common">Blackwell switchgrass</name>
    <dbReference type="NCBI Taxonomy" id="38727"/>
    <lineage>
        <taxon>Eukaryota</taxon>
        <taxon>Viridiplantae</taxon>
        <taxon>Streptophyta</taxon>
        <taxon>Embryophyta</taxon>
        <taxon>Tracheophyta</taxon>
        <taxon>Spermatophyta</taxon>
        <taxon>Magnoliopsida</taxon>
        <taxon>Liliopsida</taxon>
        <taxon>Poales</taxon>
        <taxon>Poaceae</taxon>
        <taxon>PACMAD clade</taxon>
        <taxon>Panicoideae</taxon>
        <taxon>Panicodae</taxon>
        <taxon>Paniceae</taxon>
        <taxon>Panicinae</taxon>
        <taxon>Panicum</taxon>
        <taxon>Panicum sect. Hiantes</taxon>
    </lineage>
</organism>
<reference evidence="4" key="1">
    <citation type="submission" date="2020-05" db="EMBL/GenBank/DDBJ databases">
        <title>WGS assembly of Panicum virgatum.</title>
        <authorList>
            <person name="Lovell J.T."/>
            <person name="Jenkins J."/>
            <person name="Shu S."/>
            <person name="Juenger T.E."/>
            <person name="Schmutz J."/>
        </authorList>
    </citation>
    <scope>NUCLEOTIDE SEQUENCE</scope>
    <source>
        <strain evidence="4">AP13</strain>
    </source>
</reference>